<gene>
    <name evidence="2" type="ORF">MNOR_LOCUS12575</name>
</gene>
<sequence length="116" mass="13412">MVPPSLIVLLTTVAYGTYFVVLSGKHKTFENINSKEILRNEVNDKEIEVQKSLDIKLQNDFKYTLTNDLMLHDDNKLDDDNIQEEKIGKILIEKKQQTSDSFNIKVSSYASMFILR</sequence>
<organism evidence="2 3">
    <name type="scientific">Meganyctiphanes norvegica</name>
    <name type="common">Northern krill</name>
    <name type="synonym">Thysanopoda norvegica</name>
    <dbReference type="NCBI Taxonomy" id="48144"/>
    <lineage>
        <taxon>Eukaryota</taxon>
        <taxon>Metazoa</taxon>
        <taxon>Ecdysozoa</taxon>
        <taxon>Arthropoda</taxon>
        <taxon>Crustacea</taxon>
        <taxon>Multicrustacea</taxon>
        <taxon>Malacostraca</taxon>
        <taxon>Eumalacostraca</taxon>
        <taxon>Eucarida</taxon>
        <taxon>Euphausiacea</taxon>
        <taxon>Euphausiidae</taxon>
        <taxon>Meganyctiphanes</taxon>
    </lineage>
</organism>
<proteinExistence type="predicted"/>
<keyword evidence="1" id="KW-0472">Membrane</keyword>
<comment type="caution">
    <text evidence="2">The sequence shown here is derived from an EMBL/GenBank/DDBJ whole genome shotgun (WGS) entry which is preliminary data.</text>
</comment>
<accession>A0AAV2QG16</accession>
<protein>
    <submittedName>
        <fullName evidence="2">Uncharacterized protein</fullName>
    </submittedName>
</protein>
<feature type="transmembrane region" description="Helical" evidence="1">
    <location>
        <begin position="6"/>
        <end position="24"/>
    </location>
</feature>
<evidence type="ECO:0000256" key="1">
    <source>
        <dbReference type="SAM" id="Phobius"/>
    </source>
</evidence>
<evidence type="ECO:0000313" key="2">
    <source>
        <dbReference type="EMBL" id="CAL4084994.1"/>
    </source>
</evidence>
<evidence type="ECO:0000313" key="3">
    <source>
        <dbReference type="Proteomes" id="UP001497623"/>
    </source>
</evidence>
<dbReference type="EMBL" id="CAXKWB010006917">
    <property type="protein sequence ID" value="CAL4084994.1"/>
    <property type="molecule type" value="Genomic_DNA"/>
</dbReference>
<keyword evidence="1" id="KW-0812">Transmembrane</keyword>
<reference evidence="2 3" key="1">
    <citation type="submission" date="2024-05" db="EMBL/GenBank/DDBJ databases">
        <authorList>
            <person name="Wallberg A."/>
        </authorList>
    </citation>
    <scope>NUCLEOTIDE SEQUENCE [LARGE SCALE GENOMIC DNA]</scope>
</reference>
<name>A0AAV2QG16_MEGNR</name>
<dbReference type="Proteomes" id="UP001497623">
    <property type="component" value="Unassembled WGS sequence"/>
</dbReference>
<keyword evidence="3" id="KW-1185">Reference proteome</keyword>
<keyword evidence="1" id="KW-1133">Transmembrane helix</keyword>
<dbReference type="AlphaFoldDB" id="A0AAV2QG16"/>